<feature type="signal peptide" evidence="1">
    <location>
        <begin position="1"/>
        <end position="17"/>
    </location>
</feature>
<accession>A0A0A8Y2J5</accession>
<organism evidence="2">
    <name type="scientific">Arundo donax</name>
    <name type="common">Giant reed</name>
    <name type="synonym">Donax arundinaceus</name>
    <dbReference type="NCBI Taxonomy" id="35708"/>
    <lineage>
        <taxon>Eukaryota</taxon>
        <taxon>Viridiplantae</taxon>
        <taxon>Streptophyta</taxon>
        <taxon>Embryophyta</taxon>
        <taxon>Tracheophyta</taxon>
        <taxon>Spermatophyta</taxon>
        <taxon>Magnoliopsida</taxon>
        <taxon>Liliopsida</taxon>
        <taxon>Poales</taxon>
        <taxon>Poaceae</taxon>
        <taxon>PACMAD clade</taxon>
        <taxon>Arundinoideae</taxon>
        <taxon>Arundineae</taxon>
        <taxon>Arundo</taxon>
    </lineage>
</organism>
<name>A0A0A8Y2J5_ARUDO</name>
<evidence type="ECO:0000256" key="1">
    <source>
        <dbReference type="SAM" id="SignalP"/>
    </source>
</evidence>
<reference evidence="2" key="2">
    <citation type="journal article" date="2015" name="Data Brief">
        <title>Shoot transcriptome of the giant reed, Arundo donax.</title>
        <authorList>
            <person name="Barrero R.A."/>
            <person name="Guerrero F.D."/>
            <person name="Moolhuijzen P."/>
            <person name="Goolsby J.A."/>
            <person name="Tidwell J."/>
            <person name="Bellgard S.E."/>
            <person name="Bellgard M.I."/>
        </authorList>
    </citation>
    <scope>NUCLEOTIDE SEQUENCE</scope>
    <source>
        <tissue evidence="2">Shoot tissue taken approximately 20 cm above the soil surface</tissue>
    </source>
</reference>
<sequence length="84" mass="9361">MFLIYNLSLSIFPGFLAEDTGSHSLGSCMQVRTCLDRKLQRLGPDWEIPASDRLHQADISEGAASCDLFAVPVRPCILLHSEIW</sequence>
<evidence type="ECO:0000313" key="2">
    <source>
        <dbReference type="EMBL" id="JAD20396.1"/>
    </source>
</evidence>
<dbReference type="EMBL" id="GBRH01277499">
    <property type="protein sequence ID" value="JAD20396.1"/>
    <property type="molecule type" value="Transcribed_RNA"/>
</dbReference>
<proteinExistence type="predicted"/>
<dbReference type="AlphaFoldDB" id="A0A0A8Y2J5"/>
<feature type="chain" id="PRO_5002044575" evidence="1">
    <location>
        <begin position="18"/>
        <end position="84"/>
    </location>
</feature>
<keyword evidence="1" id="KW-0732">Signal</keyword>
<reference evidence="2" key="1">
    <citation type="submission" date="2014-09" db="EMBL/GenBank/DDBJ databases">
        <authorList>
            <person name="Magalhaes I.L.F."/>
            <person name="Oliveira U."/>
            <person name="Santos F.R."/>
            <person name="Vidigal T.H.D.A."/>
            <person name="Brescovit A.D."/>
            <person name="Santos A.J."/>
        </authorList>
    </citation>
    <scope>NUCLEOTIDE SEQUENCE</scope>
    <source>
        <tissue evidence="2">Shoot tissue taken approximately 20 cm above the soil surface</tissue>
    </source>
</reference>
<protein>
    <submittedName>
        <fullName evidence="2">Uncharacterized protein</fullName>
    </submittedName>
</protein>